<dbReference type="EMBL" id="DAAUKO010000015">
    <property type="protein sequence ID" value="HAF1615699.1"/>
    <property type="molecule type" value="Genomic_DNA"/>
</dbReference>
<protein>
    <recommendedName>
        <fullName evidence="2">ANR family transcriptional regulator</fullName>
    </recommendedName>
</protein>
<evidence type="ECO:0000313" key="1">
    <source>
        <dbReference type="EMBL" id="HAF1615699.1"/>
    </source>
</evidence>
<proteinExistence type="predicted"/>
<organism evidence="1">
    <name type="scientific">Salmonella enterica</name>
    <name type="common">Salmonella choleraesuis</name>
    <dbReference type="NCBI Taxonomy" id="28901"/>
    <lineage>
        <taxon>Bacteria</taxon>
        <taxon>Pseudomonadati</taxon>
        <taxon>Pseudomonadota</taxon>
        <taxon>Gammaproteobacteria</taxon>
        <taxon>Enterobacterales</taxon>
        <taxon>Enterobacteriaceae</taxon>
        <taxon>Salmonella</taxon>
    </lineage>
</organism>
<reference evidence="1" key="1">
    <citation type="journal article" date="2018" name="Genome Biol.">
        <title>SKESA: strategic k-mer extension for scrupulous assemblies.</title>
        <authorList>
            <person name="Souvorov A."/>
            <person name="Agarwala R."/>
            <person name="Lipman D.J."/>
        </authorList>
    </citation>
    <scope>NUCLEOTIDE SEQUENCE</scope>
    <source>
        <strain evidence="1">MA.03-3818</strain>
    </source>
</reference>
<comment type="caution">
    <text evidence="1">The sequence shown here is derived from an EMBL/GenBank/DDBJ whole genome shotgun (WGS) entry which is preliminary data.</text>
</comment>
<accession>A0A742ZNA2</accession>
<sequence length="93" mass="10744">MKNEKNTHDVTSADLRLHQKRGRQALMLEIAGDYTAAALAWQNTANKAPLPQWRIFARERGRYCQNRKTTGYRPQGDQVFRSSGGRWHKCKTV</sequence>
<evidence type="ECO:0008006" key="2">
    <source>
        <dbReference type="Google" id="ProtNLM"/>
    </source>
</evidence>
<dbReference type="AlphaFoldDB" id="A0A742ZNA2"/>
<reference evidence="1" key="2">
    <citation type="submission" date="2020-02" db="EMBL/GenBank/DDBJ databases">
        <authorList>
            <consortium name="NCBI Pathogen Detection Project"/>
        </authorList>
    </citation>
    <scope>NUCLEOTIDE SEQUENCE</scope>
    <source>
        <strain evidence="1">MA.03-3818</strain>
    </source>
</reference>
<name>A0A742ZNA2_SALER</name>
<gene>
    <name evidence="1" type="ORF">G9B49_004725</name>
</gene>